<accession>A0A059XVN7</accession>
<evidence type="ECO:0000313" key="1">
    <source>
        <dbReference type="EMBL" id="AIA29277.1"/>
    </source>
</evidence>
<dbReference type="Proteomes" id="UP000027088">
    <property type="component" value="Chromosome"/>
</dbReference>
<gene>
    <name evidence="1" type="ORF">MCFN_00525</name>
</gene>
<organism evidence="1 2">
    <name type="scientific">Mycoplasmopsis californica</name>
    <dbReference type="NCBI Taxonomy" id="2113"/>
    <lineage>
        <taxon>Bacteria</taxon>
        <taxon>Bacillati</taxon>
        <taxon>Mycoplasmatota</taxon>
        <taxon>Mycoplasmoidales</taxon>
        <taxon>Metamycoplasmataceae</taxon>
        <taxon>Mycoplasmopsis</taxon>
    </lineage>
</organism>
<sequence>MNKNKFVKYKVFGKPYFWTSTIASILAVFISFIWTLNYYPFSIASNSESKKTWIIIYSVIIALSAFVAFYAFVVLILINSFVVKIEKMYDPRSEAEYEKIQKNIEKQSKILDIISLNKHISYDIYLVSKE</sequence>
<dbReference type="KEGG" id="mcr:MCFN_00525"/>
<dbReference type="AlphaFoldDB" id="A0A059XVN7"/>
<protein>
    <submittedName>
        <fullName evidence="1">Uncharacterized protein</fullName>
    </submittedName>
</protein>
<dbReference type="RefSeq" id="WP_038561109.1">
    <property type="nucleotide sequence ID" value="NZ_AP018940.1"/>
</dbReference>
<proteinExistence type="predicted"/>
<evidence type="ECO:0000313" key="2">
    <source>
        <dbReference type="Proteomes" id="UP000027088"/>
    </source>
</evidence>
<name>A0A059XVN7_9BACT</name>
<reference evidence="1 2" key="1">
    <citation type="journal article" date="2014" name="Genome Announc.">
        <title>Complete Genome Sequence of the Bovine Mastitis Pathogen Mycoplasma californicum Strain ST-6T (ATCC 33461T).</title>
        <authorList>
            <person name="Calcutt M.J."/>
            <person name="Foecking M.F."/>
            <person name="Fox L.K."/>
        </authorList>
    </citation>
    <scope>NUCLEOTIDE SEQUENCE [LARGE SCALE GENOMIC DNA]</scope>
    <source>
        <strain evidence="1 2">ST-6</strain>
    </source>
</reference>
<dbReference type="EMBL" id="CP007521">
    <property type="protein sequence ID" value="AIA29277.1"/>
    <property type="molecule type" value="Genomic_DNA"/>
</dbReference>
<keyword evidence="2" id="KW-1185">Reference proteome</keyword>
<dbReference type="OrthoDB" id="400548at2"/>
<dbReference type="eggNOG" id="ENOG5030NR6">
    <property type="taxonomic scope" value="Bacteria"/>
</dbReference>